<evidence type="ECO:0000313" key="7">
    <source>
        <dbReference type="EMBL" id="GAA5137675.1"/>
    </source>
</evidence>
<gene>
    <name evidence="7" type="ORF">GCM10023320_70830</name>
</gene>
<sequence>MTGPDIEGLRLLVLVGEAGSLGRAAERLRISQPAASKRLSALERRLRLVLVVRGPRGSELTPTGRAVAAWAERVLAEIDALVVGAAALRGEQDNDLDVAASMTIAEHLAPAWIGTLRQRAPELYVRLQVTNSEHVAALAAREEIGLGFLESPTVPGGLTSRRVAADRLAVVVPLDHPWARRRTPVRPDELARTPLIVRERGSGTRDTLDRALERTGTTPVRPLLELGSSTAVRSAVAQGAGPAVLSALAVAADLADGRLVEVTVEGLDLHRVLRAVWPARRRLGGAAAALLRVASGGRPQVRRTAAPSAPDRASRPARGSSPAP</sequence>
<evidence type="ECO:0000313" key="8">
    <source>
        <dbReference type="Proteomes" id="UP001500804"/>
    </source>
</evidence>
<evidence type="ECO:0000256" key="4">
    <source>
        <dbReference type="ARBA" id="ARBA00023163"/>
    </source>
</evidence>
<protein>
    <submittedName>
        <fullName evidence="7">LysR family transcriptional regulator</fullName>
    </submittedName>
</protein>
<dbReference type="InterPro" id="IPR036388">
    <property type="entry name" value="WH-like_DNA-bd_sf"/>
</dbReference>
<accession>A0ABP9P0L5</accession>
<name>A0ABP9P0L5_9PSEU</name>
<keyword evidence="8" id="KW-1185">Reference proteome</keyword>
<dbReference type="InterPro" id="IPR000847">
    <property type="entry name" value="LysR_HTH_N"/>
</dbReference>
<evidence type="ECO:0000256" key="3">
    <source>
        <dbReference type="ARBA" id="ARBA00023125"/>
    </source>
</evidence>
<dbReference type="SUPFAM" id="SSF46785">
    <property type="entry name" value="Winged helix' DNA-binding domain"/>
    <property type="match status" value="1"/>
</dbReference>
<dbReference type="Pfam" id="PF00126">
    <property type="entry name" value="HTH_1"/>
    <property type="match status" value="1"/>
</dbReference>
<evidence type="ECO:0000256" key="5">
    <source>
        <dbReference type="SAM" id="MobiDB-lite"/>
    </source>
</evidence>
<keyword evidence="4" id="KW-0804">Transcription</keyword>
<keyword evidence="2" id="KW-0805">Transcription regulation</keyword>
<feature type="region of interest" description="Disordered" evidence="5">
    <location>
        <begin position="294"/>
        <end position="324"/>
    </location>
</feature>
<comment type="caution">
    <text evidence="7">The sequence shown here is derived from an EMBL/GenBank/DDBJ whole genome shotgun (WGS) entry which is preliminary data.</text>
</comment>
<dbReference type="RefSeq" id="WP_345611285.1">
    <property type="nucleotide sequence ID" value="NZ_BAABJO010000038.1"/>
</dbReference>
<evidence type="ECO:0000256" key="2">
    <source>
        <dbReference type="ARBA" id="ARBA00023015"/>
    </source>
</evidence>
<feature type="domain" description="HTH lysR-type" evidence="6">
    <location>
        <begin position="4"/>
        <end position="61"/>
    </location>
</feature>
<dbReference type="PANTHER" id="PTHR30126">
    <property type="entry name" value="HTH-TYPE TRANSCRIPTIONAL REGULATOR"/>
    <property type="match status" value="1"/>
</dbReference>
<dbReference type="Gene3D" id="3.40.190.10">
    <property type="entry name" value="Periplasmic binding protein-like II"/>
    <property type="match status" value="2"/>
</dbReference>
<dbReference type="SUPFAM" id="SSF53850">
    <property type="entry name" value="Periplasmic binding protein-like II"/>
    <property type="match status" value="1"/>
</dbReference>
<dbReference type="Gene3D" id="1.10.10.10">
    <property type="entry name" value="Winged helix-like DNA-binding domain superfamily/Winged helix DNA-binding domain"/>
    <property type="match status" value="1"/>
</dbReference>
<dbReference type="PRINTS" id="PR00039">
    <property type="entry name" value="HTHLYSR"/>
</dbReference>
<dbReference type="EMBL" id="BAABJO010000038">
    <property type="protein sequence ID" value="GAA5137675.1"/>
    <property type="molecule type" value="Genomic_DNA"/>
</dbReference>
<dbReference type="Pfam" id="PF03466">
    <property type="entry name" value="LysR_substrate"/>
    <property type="match status" value="1"/>
</dbReference>
<dbReference type="InterPro" id="IPR005119">
    <property type="entry name" value="LysR_subst-bd"/>
</dbReference>
<comment type="similarity">
    <text evidence="1">Belongs to the LysR transcriptional regulatory family.</text>
</comment>
<dbReference type="Proteomes" id="UP001500804">
    <property type="component" value="Unassembled WGS sequence"/>
</dbReference>
<organism evidence="7 8">
    <name type="scientific">Pseudonocardia adelaidensis</name>
    <dbReference type="NCBI Taxonomy" id="648754"/>
    <lineage>
        <taxon>Bacteria</taxon>
        <taxon>Bacillati</taxon>
        <taxon>Actinomycetota</taxon>
        <taxon>Actinomycetes</taxon>
        <taxon>Pseudonocardiales</taxon>
        <taxon>Pseudonocardiaceae</taxon>
        <taxon>Pseudonocardia</taxon>
    </lineage>
</organism>
<dbReference type="PROSITE" id="PS50931">
    <property type="entry name" value="HTH_LYSR"/>
    <property type="match status" value="1"/>
</dbReference>
<keyword evidence="3" id="KW-0238">DNA-binding</keyword>
<dbReference type="PANTHER" id="PTHR30126:SF39">
    <property type="entry name" value="HTH-TYPE TRANSCRIPTIONAL REGULATOR CYSL"/>
    <property type="match status" value="1"/>
</dbReference>
<reference evidence="8" key="1">
    <citation type="journal article" date="2019" name="Int. J. Syst. Evol. Microbiol.">
        <title>The Global Catalogue of Microorganisms (GCM) 10K type strain sequencing project: providing services to taxonomists for standard genome sequencing and annotation.</title>
        <authorList>
            <consortium name="The Broad Institute Genomics Platform"/>
            <consortium name="The Broad Institute Genome Sequencing Center for Infectious Disease"/>
            <person name="Wu L."/>
            <person name="Ma J."/>
        </authorList>
    </citation>
    <scope>NUCLEOTIDE SEQUENCE [LARGE SCALE GENOMIC DNA]</scope>
    <source>
        <strain evidence="8">JCM 18302</strain>
    </source>
</reference>
<evidence type="ECO:0000256" key="1">
    <source>
        <dbReference type="ARBA" id="ARBA00009437"/>
    </source>
</evidence>
<proteinExistence type="inferred from homology"/>
<dbReference type="InterPro" id="IPR036390">
    <property type="entry name" value="WH_DNA-bd_sf"/>
</dbReference>
<evidence type="ECO:0000259" key="6">
    <source>
        <dbReference type="PROSITE" id="PS50931"/>
    </source>
</evidence>